<accession>A0A318TSX8</accession>
<feature type="domain" description="Glycosyltransferase 2-like" evidence="1">
    <location>
        <begin position="9"/>
        <end position="132"/>
    </location>
</feature>
<evidence type="ECO:0000313" key="2">
    <source>
        <dbReference type="EMBL" id="PYF06960.1"/>
    </source>
</evidence>
<dbReference type="CDD" id="cd00761">
    <property type="entry name" value="Glyco_tranf_GTA_type"/>
    <property type="match status" value="1"/>
</dbReference>
<gene>
    <name evidence="2" type="ORF">C8J30_1214</name>
</gene>
<evidence type="ECO:0000313" key="3">
    <source>
        <dbReference type="Proteomes" id="UP000247727"/>
    </source>
</evidence>
<dbReference type="EMBL" id="QJTK01000021">
    <property type="protein sequence ID" value="PYF06960.1"/>
    <property type="molecule type" value="Genomic_DNA"/>
</dbReference>
<protein>
    <submittedName>
        <fullName evidence="2">Glycosyl transferase family 2</fullName>
    </submittedName>
</protein>
<dbReference type="InterPro" id="IPR029044">
    <property type="entry name" value="Nucleotide-diphossugar_trans"/>
</dbReference>
<dbReference type="Pfam" id="PF00535">
    <property type="entry name" value="Glycos_transf_2"/>
    <property type="match status" value="1"/>
</dbReference>
<dbReference type="SUPFAM" id="SSF53448">
    <property type="entry name" value="Nucleotide-diphospho-sugar transferases"/>
    <property type="match status" value="1"/>
</dbReference>
<keyword evidence="2" id="KW-0808">Transferase</keyword>
<dbReference type="Gene3D" id="3.90.550.10">
    <property type="entry name" value="Spore Coat Polysaccharide Biosynthesis Protein SpsA, Chain A"/>
    <property type="match status" value="1"/>
</dbReference>
<dbReference type="PANTHER" id="PTHR22916">
    <property type="entry name" value="GLYCOSYLTRANSFERASE"/>
    <property type="match status" value="1"/>
</dbReference>
<reference evidence="2 3" key="1">
    <citation type="submission" date="2018-06" db="EMBL/GenBank/DDBJ databases">
        <title>Genomic Encyclopedia of Type Strains, Phase III (KMG-III): the genomes of soil and plant-associated and newly described type strains.</title>
        <authorList>
            <person name="Whitman W."/>
        </authorList>
    </citation>
    <scope>NUCLEOTIDE SEQUENCE [LARGE SCALE GENOMIC DNA]</scope>
    <source>
        <strain evidence="2 3">JA737</strain>
    </source>
</reference>
<dbReference type="AlphaFoldDB" id="A0A318TSX8"/>
<keyword evidence="3" id="KW-1185">Reference proteome</keyword>
<dbReference type="InterPro" id="IPR001173">
    <property type="entry name" value="Glyco_trans_2-like"/>
</dbReference>
<comment type="caution">
    <text evidence="2">The sequence shown here is derived from an EMBL/GenBank/DDBJ whole genome shotgun (WGS) entry which is preliminary data.</text>
</comment>
<dbReference type="GO" id="GO:0016758">
    <property type="term" value="F:hexosyltransferase activity"/>
    <property type="evidence" value="ECO:0007669"/>
    <property type="project" value="UniProtKB-ARBA"/>
</dbReference>
<name>A0A318TSX8_9RHOB</name>
<proteinExistence type="predicted"/>
<organism evidence="2 3">
    <name type="scientific">Rhodobacter viridis</name>
    <dbReference type="NCBI Taxonomy" id="1054202"/>
    <lineage>
        <taxon>Bacteria</taxon>
        <taxon>Pseudomonadati</taxon>
        <taxon>Pseudomonadota</taxon>
        <taxon>Alphaproteobacteria</taxon>
        <taxon>Rhodobacterales</taxon>
        <taxon>Rhodobacter group</taxon>
        <taxon>Rhodobacter</taxon>
    </lineage>
</organism>
<dbReference type="PANTHER" id="PTHR22916:SF3">
    <property type="entry name" value="UDP-GLCNAC:BETAGAL BETA-1,3-N-ACETYLGLUCOSAMINYLTRANSFERASE-LIKE PROTEIN 1"/>
    <property type="match status" value="1"/>
</dbReference>
<dbReference type="Proteomes" id="UP000247727">
    <property type="component" value="Unassembled WGS sequence"/>
</dbReference>
<sequence length="263" mass="29635">MKPVLPSLSIVVVTHNRSELLKRALSSILKCAKDGYEIILCADDSSAETIEVAKNFLRAQDSFIRIPSMRGPAESRNIGAKVARGKWILFVDDDDTFGDQHIDEILAILPEEKNKVLYFNYKRVVESREGPPFIQLDSKLMDISNRDPVELLIRNFIPMHALVFSAELFARHAFDSQLQSHEDWDFLISLLTSGADFEWVDCGRSDGVVVHIDASSTSRNRVADTALDYLSIYRKWPATDMSIKQVRSNLLDCMGIKIDCGAL</sequence>
<evidence type="ECO:0000259" key="1">
    <source>
        <dbReference type="Pfam" id="PF00535"/>
    </source>
</evidence>